<dbReference type="Gene3D" id="3.20.20.410">
    <property type="entry name" value="Protein of unknown function UPF0759"/>
    <property type="match status" value="1"/>
</dbReference>
<evidence type="ECO:0000313" key="3">
    <source>
        <dbReference type="Proteomes" id="UP000255168"/>
    </source>
</evidence>
<dbReference type="InterPro" id="IPR036520">
    <property type="entry name" value="UPF0759_sf"/>
</dbReference>
<dbReference type="EMBL" id="LT984806">
    <property type="protein sequence ID" value="SPD45110.1"/>
    <property type="molecule type" value="Genomic_DNA"/>
</dbReference>
<dbReference type="RefSeq" id="WP_240991411.1">
    <property type="nucleotide sequence ID" value="NZ_LT984806.1"/>
</dbReference>
<dbReference type="PANTHER" id="PTHR30348:SF4">
    <property type="entry name" value="DUF72 DOMAIN-CONTAINING PROTEIN"/>
    <property type="match status" value="1"/>
</dbReference>
<reference evidence="2 3" key="1">
    <citation type="submission" date="2018-01" db="EMBL/GenBank/DDBJ databases">
        <authorList>
            <person name="Clerissi C."/>
        </authorList>
    </citation>
    <scope>NUCLEOTIDE SEQUENCE [LARGE SCALE GENOMIC DNA]</scope>
    <source>
        <strain evidence="2">Cupriavidus taiwanensis STM 6160</strain>
    </source>
</reference>
<evidence type="ECO:0008006" key="4">
    <source>
        <dbReference type="Google" id="ProtNLM"/>
    </source>
</evidence>
<name>A0A375H4P7_9BURK</name>
<proteinExistence type="predicted"/>
<organism evidence="2 3">
    <name type="scientific">Cupriavidus neocaledonicus</name>
    <dbReference type="NCBI Taxonomy" id="1040979"/>
    <lineage>
        <taxon>Bacteria</taxon>
        <taxon>Pseudomonadati</taxon>
        <taxon>Pseudomonadota</taxon>
        <taxon>Betaproteobacteria</taxon>
        <taxon>Burkholderiales</taxon>
        <taxon>Burkholderiaceae</taxon>
        <taxon>Cupriavidus</taxon>
    </lineage>
</organism>
<accession>A0A375H4P7</accession>
<sequence length="321" mass="36059">MGDGFRPCRHHAARFPARLPVSRLGRPRHASTHRGEGRSHASRNVCGRVQGPVQHPIGRWNYAPWRDNFYPATLPQSRELAYASRHLSAIEINSTYHGTQKRTSFAKWRDETPDDFVFAVKASRFATNRRVLAESGESIARFIDSGIAELGRKLGPVVWQFAPTKQFDAEDFEAFLQLLPASVEGVTLRHVLEVRHDSFRSPDYLGLARKYKAATVFTDARKFPSMADLTADFVYARLMESSAKLKTGYGPKALDAWAMRAQSWAQGAQPDDLPRLEDRKPAARRREVFIFFINGAKERAPAAAQALLERLGWTPPAATDA</sequence>
<protein>
    <recommendedName>
        <fullName evidence="4">DUF72 domain-containing protein</fullName>
    </recommendedName>
</protein>
<dbReference type="SUPFAM" id="SSF117396">
    <property type="entry name" value="TM1631-like"/>
    <property type="match status" value="1"/>
</dbReference>
<evidence type="ECO:0000313" key="2">
    <source>
        <dbReference type="EMBL" id="SPD45110.1"/>
    </source>
</evidence>
<feature type="region of interest" description="Disordered" evidence="1">
    <location>
        <begin position="16"/>
        <end position="50"/>
    </location>
</feature>
<dbReference type="InterPro" id="IPR002763">
    <property type="entry name" value="DUF72"/>
</dbReference>
<dbReference type="PANTHER" id="PTHR30348">
    <property type="entry name" value="UNCHARACTERIZED PROTEIN YECE"/>
    <property type="match status" value="1"/>
</dbReference>
<gene>
    <name evidence="2" type="ORF">CBM2607_10047</name>
</gene>
<dbReference type="Proteomes" id="UP000255168">
    <property type="component" value="Chromosome I"/>
</dbReference>
<evidence type="ECO:0000256" key="1">
    <source>
        <dbReference type="SAM" id="MobiDB-lite"/>
    </source>
</evidence>
<dbReference type="AlphaFoldDB" id="A0A375H4P7"/>
<dbReference type="Pfam" id="PF01904">
    <property type="entry name" value="DUF72"/>
    <property type="match status" value="1"/>
</dbReference>